<dbReference type="OrthoDB" id="2732387at2759"/>
<sequence>MNYWDRRMAHQLRSPLNPGDLVLLYRNTIETNWVLPLKDKWNGPYRVMRQISNQPYEHEELVGTKLARTLGASQVKKFYPRGKLIDPKEDAEEEQSEEYESMNEEEVLEETTESD</sequence>
<dbReference type="Proteomes" id="UP000765509">
    <property type="component" value="Unassembled WGS sequence"/>
</dbReference>
<evidence type="ECO:0000256" key="1">
    <source>
        <dbReference type="SAM" id="MobiDB-lite"/>
    </source>
</evidence>
<protein>
    <submittedName>
        <fullName evidence="2">Uncharacterized protein</fullName>
    </submittedName>
</protein>
<proteinExistence type="predicted"/>
<dbReference type="EMBL" id="AVOT02016600">
    <property type="protein sequence ID" value="MBW0501981.1"/>
    <property type="molecule type" value="Genomic_DNA"/>
</dbReference>
<evidence type="ECO:0000313" key="2">
    <source>
        <dbReference type="EMBL" id="MBW0501981.1"/>
    </source>
</evidence>
<accession>A0A9Q3DK68</accession>
<gene>
    <name evidence="2" type="ORF">O181_041696</name>
</gene>
<organism evidence="2 3">
    <name type="scientific">Austropuccinia psidii MF-1</name>
    <dbReference type="NCBI Taxonomy" id="1389203"/>
    <lineage>
        <taxon>Eukaryota</taxon>
        <taxon>Fungi</taxon>
        <taxon>Dikarya</taxon>
        <taxon>Basidiomycota</taxon>
        <taxon>Pucciniomycotina</taxon>
        <taxon>Pucciniomycetes</taxon>
        <taxon>Pucciniales</taxon>
        <taxon>Sphaerophragmiaceae</taxon>
        <taxon>Austropuccinia</taxon>
    </lineage>
</organism>
<name>A0A9Q3DK68_9BASI</name>
<feature type="compositionally biased region" description="Acidic residues" evidence="1">
    <location>
        <begin position="89"/>
        <end position="115"/>
    </location>
</feature>
<evidence type="ECO:0000313" key="3">
    <source>
        <dbReference type="Proteomes" id="UP000765509"/>
    </source>
</evidence>
<reference evidence="2" key="1">
    <citation type="submission" date="2021-03" db="EMBL/GenBank/DDBJ databases">
        <title>Draft genome sequence of rust myrtle Austropuccinia psidii MF-1, a brazilian biotype.</title>
        <authorList>
            <person name="Quecine M.C."/>
            <person name="Pachon D.M.R."/>
            <person name="Bonatelli M.L."/>
            <person name="Correr F.H."/>
            <person name="Franceschini L.M."/>
            <person name="Leite T.F."/>
            <person name="Margarido G.R.A."/>
            <person name="Almeida C.A."/>
            <person name="Ferrarezi J.A."/>
            <person name="Labate C.A."/>
        </authorList>
    </citation>
    <scope>NUCLEOTIDE SEQUENCE</scope>
    <source>
        <strain evidence="2">MF-1</strain>
    </source>
</reference>
<dbReference type="AlphaFoldDB" id="A0A9Q3DK68"/>
<comment type="caution">
    <text evidence="2">The sequence shown here is derived from an EMBL/GenBank/DDBJ whole genome shotgun (WGS) entry which is preliminary data.</text>
</comment>
<feature type="region of interest" description="Disordered" evidence="1">
    <location>
        <begin position="81"/>
        <end position="115"/>
    </location>
</feature>
<keyword evidence="3" id="KW-1185">Reference proteome</keyword>